<dbReference type="SUPFAM" id="SSF52540">
    <property type="entry name" value="P-loop containing nucleoside triphosphate hydrolases"/>
    <property type="match status" value="2"/>
</dbReference>
<dbReference type="InterPro" id="IPR003439">
    <property type="entry name" value="ABC_transporter-like_ATP-bd"/>
</dbReference>
<evidence type="ECO:0000313" key="5">
    <source>
        <dbReference type="EMBL" id="MEA9355266.1"/>
    </source>
</evidence>
<keyword evidence="6" id="KW-1185">Reference proteome</keyword>
<dbReference type="Gene3D" id="3.40.50.300">
    <property type="entry name" value="P-loop containing nucleotide triphosphate hydrolases"/>
    <property type="match status" value="2"/>
</dbReference>
<keyword evidence="1" id="KW-0677">Repeat</keyword>
<dbReference type="RefSeq" id="WP_323574753.1">
    <property type="nucleotide sequence ID" value="NZ_JAYGJQ010000001.1"/>
</dbReference>
<protein>
    <submittedName>
        <fullName evidence="5">ABC-F family ATP-binding cassette domain-containing protein</fullName>
    </submittedName>
</protein>
<dbReference type="CDD" id="cd03221">
    <property type="entry name" value="ABCF_EF-3"/>
    <property type="match status" value="2"/>
</dbReference>
<dbReference type="InterPro" id="IPR027417">
    <property type="entry name" value="P-loop_NTPase"/>
</dbReference>
<dbReference type="PROSITE" id="PS00211">
    <property type="entry name" value="ABC_TRANSPORTER_1"/>
    <property type="match status" value="1"/>
</dbReference>
<evidence type="ECO:0000259" key="4">
    <source>
        <dbReference type="PROSITE" id="PS50893"/>
    </source>
</evidence>
<accession>A0ABU5VQE9</accession>
<dbReference type="InterPro" id="IPR032781">
    <property type="entry name" value="ABC_tran_Xtn"/>
</dbReference>
<dbReference type="Pfam" id="PF00005">
    <property type="entry name" value="ABC_tran"/>
    <property type="match status" value="2"/>
</dbReference>
<dbReference type="InterPro" id="IPR017871">
    <property type="entry name" value="ABC_transporter-like_CS"/>
</dbReference>
<keyword evidence="3 5" id="KW-0067">ATP-binding</keyword>
<sequence>MIQAKNLSKHFGAQDLFDKVSFQLGPRERVGLVGRNGSGKSTLFKLILGELSADSGELSIPKGYRLGALEQHIHFTKPTVLEECVQVLNPDDFLEHEAEKILFGLGFSDEDLQKDPKSFSGGYQIRINLTKVLLQAPNLLLLDEPTNYLDIVSMRWLKGFLKTFPGEIMIITHDREFMDDVVTHTMGLHRQQLKKIKGDTAKFYEQIIQDEEMYEKTRGNLDKKRKEMEAFVERFKAKASKAAQAQSRMKALEKMSTMDKLENVDSLGFRFRFLECPGKQIAEVKNLSFHYPDKKDGTLFHGVSFPINREDRIGIIGKNGKGKSTLLNVIGGNLQAITGKVSFHPSAKVGHFGQTNINRLNMENTIAEEIQEENMDLTISGVRNICGTMMFEGDLAKKKIKVLSGGERARVLLGKILAKPANLLLLDEPTNHLDMESIESLTEEIGNFPGAVVIVTHSEIMLRNLATKLIIFHNGNAEFFNGTYDDFLAKIGWESEETKPNKTLKRKMTEKEIKQRKSEIVIERAKFTKPINEEIVQLEAEIGKNEDLLKRISGELEKATMNNDTAKLTDYAHAVGKLNHMIDSLFEKLTNANDSLEFIQKKYDTELESLDS</sequence>
<dbReference type="SMART" id="SM00382">
    <property type="entry name" value="AAA"/>
    <property type="match status" value="2"/>
</dbReference>
<reference evidence="5 6" key="1">
    <citation type="submission" date="2023-11" db="EMBL/GenBank/DDBJ databases">
        <title>A Novel Polar Bacteriovorax (B. antarcticus) Isolated from the Biocrust in Antarctica.</title>
        <authorList>
            <person name="Mun W."/>
            <person name="Choi S.Y."/>
            <person name="Mitchell R.J."/>
        </authorList>
    </citation>
    <scope>NUCLEOTIDE SEQUENCE [LARGE SCALE GENOMIC DNA]</scope>
    <source>
        <strain evidence="5 6">PP10</strain>
    </source>
</reference>
<dbReference type="Proteomes" id="UP001302274">
    <property type="component" value="Unassembled WGS sequence"/>
</dbReference>
<dbReference type="GO" id="GO:0005524">
    <property type="term" value="F:ATP binding"/>
    <property type="evidence" value="ECO:0007669"/>
    <property type="project" value="UniProtKB-KW"/>
</dbReference>
<feature type="domain" description="ABC transporter" evidence="4">
    <location>
        <begin position="282"/>
        <end position="499"/>
    </location>
</feature>
<dbReference type="Pfam" id="PF12848">
    <property type="entry name" value="ABC_tran_Xtn"/>
    <property type="match status" value="1"/>
</dbReference>
<keyword evidence="2" id="KW-0547">Nucleotide-binding</keyword>
<evidence type="ECO:0000256" key="2">
    <source>
        <dbReference type="ARBA" id="ARBA00022741"/>
    </source>
</evidence>
<organism evidence="5 6">
    <name type="scientific">Bacteriovorax antarcticus</name>
    <dbReference type="NCBI Taxonomy" id="3088717"/>
    <lineage>
        <taxon>Bacteria</taxon>
        <taxon>Pseudomonadati</taxon>
        <taxon>Bdellovibrionota</taxon>
        <taxon>Bacteriovoracia</taxon>
        <taxon>Bacteriovoracales</taxon>
        <taxon>Bacteriovoracaceae</taxon>
        <taxon>Bacteriovorax</taxon>
    </lineage>
</organism>
<dbReference type="InterPro" id="IPR050611">
    <property type="entry name" value="ABCF"/>
</dbReference>
<evidence type="ECO:0000256" key="1">
    <source>
        <dbReference type="ARBA" id="ARBA00022737"/>
    </source>
</evidence>
<evidence type="ECO:0000313" key="6">
    <source>
        <dbReference type="Proteomes" id="UP001302274"/>
    </source>
</evidence>
<evidence type="ECO:0000256" key="3">
    <source>
        <dbReference type="ARBA" id="ARBA00022840"/>
    </source>
</evidence>
<dbReference type="PANTHER" id="PTHR19211">
    <property type="entry name" value="ATP-BINDING TRANSPORT PROTEIN-RELATED"/>
    <property type="match status" value="1"/>
</dbReference>
<gene>
    <name evidence="5" type="ORF">SHI21_03600</name>
</gene>
<name>A0ABU5VQE9_9BACT</name>
<dbReference type="InterPro" id="IPR003593">
    <property type="entry name" value="AAA+_ATPase"/>
</dbReference>
<dbReference type="PROSITE" id="PS50893">
    <property type="entry name" value="ABC_TRANSPORTER_2"/>
    <property type="match status" value="2"/>
</dbReference>
<proteinExistence type="predicted"/>
<comment type="caution">
    <text evidence="5">The sequence shown here is derived from an EMBL/GenBank/DDBJ whole genome shotgun (WGS) entry which is preliminary data.</text>
</comment>
<feature type="domain" description="ABC transporter" evidence="4">
    <location>
        <begin position="2"/>
        <end position="216"/>
    </location>
</feature>
<dbReference type="EMBL" id="JAYGJQ010000001">
    <property type="protein sequence ID" value="MEA9355266.1"/>
    <property type="molecule type" value="Genomic_DNA"/>
</dbReference>
<dbReference type="PANTHER" id="PTHR19211:SF14">
    <property type="entry name" value="ATP-BINDING CASSETTE SUB-FAMILY F MEMBER 1"/>
    <property type="match status" value="1"/>
</dbReference>